<keyword evidence="1" id="KW-0812">Transmembrane</keyword>
<keyword evidence="3" id="KW-1185">Reference proteome</keyword>
<dbReference type="InterPro" id="IPR009305">
    <property type="entry name" value="Mpo1-like"/>
</dbReference>
<keyword evidence="1" id="KW-1133">Transmembrane helix</keyword>
<accession>A0A839SUJ8</accession>
<name>A0A839SUJ8_9PROT</name>
<comment type="caution">
    <text evidence="2">The sequence shown here is derived from an EMBL/GenBank/DDBJ whole genome shotgun (WGS) entry which is preliminary data.</text>
</comment>
<keyword evidence="1" id="KW-0472">Membrane</keyword>
<dbReference type="PANTHER" id="PTHR34205:SF2">
    <property type="entry name" value="DUF962 DOMAIN-CONTAINING PROTEIN"/>
    <property type="match status" value="1"/>
</dbReference>
<dbReference type="PANTHER" id="PTHR34205">
    <property type="entry name" value="TRANSMEMBRANE PROTEIN"/>
    <property type="match status" value="1"/>
</dbReference>
<evidence type="ECO:0000313" key="3">
    <source>
        <dbReference type="Proteomes" id="UP000581135"/>
    </source>
</evidence>
<dbReference type="AlphaFoldDB" id="A0A839SUJ8"/>
<dbReference type="Pfam" id="PF06127">
    <property type="entry name" value="Mpo1-like"/>
    <property type="match status" value="1"/>
</dbReference>
<organism evidence="2 3">
    <name type="scientific">Limibacillus halophilus</name>
    <dbReference type="NCBI Taxonomy" id="1579333"/>
    <lineage>
        <taxon>Bacteria</taxon>
        <taxon>Pseudomonadati</taxon>
        <taxon>Pseudomonadota</taxon>
        <taxon>Alphaproteobacteria</taxon>
        <taxon>Rhodospirillales</taxon>
        <taxon>Rhodovibrionaceae</taxon>
        <taxon>Limibacillus</taxon>
    </lineage>
</organism>
<feature type="transmembrane region" description="Helical" evidence="1">
    <location>
        <begin position="50"/>
        <end position="69"/>
    </location>
</feature>
<proteinExistence type="predicted"/>
<reference evidence="2 3" key="1">
    <citation type="submission" date="2020-08" db="EMBL/GenBank/DDBJ databases">
        <title>Genomic Encyclopedia of Type Strains, Phase III (KMG-III): the genomes of soil and plant-associated and newly described type strains.</title>
        <authorList>
            <person name="Whitman W."/>
        </authorList>
    </citation>
    <scope>NUCLEOTIDE SEQUENCE [LARGE SCALE GENOMIC DNA]</scope>
    <source>
        <strain evidence="2 3">CECT 8803</strain>
    </source>
</reference>
<dbReference type="RefSeq" id="WP_183417272.1">
    <property type="nucleotide sequence ID" value="NZ_JACHXA010000008.1"/>
</dbReference>
<gene>
    <name evidence="2" type="ORF">FHR98_002767</name>
</gene>
<dbReference type="EMBL" id="JACHXA010000008">
    <property type="protein sequence ID" value="MBB3066461.1"/>
    <property type="molecule type" value="Genomic_DNA"/>
</dbReference>
<protein>
    <recommendedName>
        <fullName evidence="4">DUF962 domain-containing protein</fullName>
    </recommendedName>
</protein>
<sequence>MAEKLQNYAAFWPYYLSEHQSARSRRLHFIGTALGLCLVFLALATQTWWLLVAALVSGYTFAWIGHAFVERNKPATFTYPFWSLLSDFRMFFLWMTGRLEQEYVRLGIDQRP</sequence>
<feature type="transmembrane region" description="Helical" evidence="1">
    <location>
        <begin position="27"/>
        <end position="44"/>
    </location>
</feature>
<evidence type="ECO:0008006" key="4">
    <source>
        <dbReference type="Google" id="ProtNLM"/>
    </source>
</evidence>
<evidence type="ECO:0000256" key="1">
    <source>
        <dbReference type="SAM" id="Phobius"/>
    </source>
</evidence>
<dbReference type="Proteomes" id="UP000581135">
    <property type="component" value="Unassembled WGS sequence"/>
</dbReference>
<evidence type="ECO:0000313" key="2">
    <source>
        <dbReference type="EMBL" id="MBB3066461.1"/>
    </source>
</evidence>